<comment type="subcellular location">
    <subcellularLocation>
        <location evidence="1">Membrane</location>
        <topology evidence="1">Single-pass membrane protein</topology>
    </subcellularLocation>
</comment>
<dbReference type="AlphaFoldDB" id="A0A075GNP0"/>
<evidence type="ECO:0000256" key="4">
    <source>
        <dbReference type="ARBA" id="ARBA00022927"/>
    </source>
</evidence>
<dbReference type="GO" id="GO:0016020">
    <property type="term" value="C:membrane"/>
    <property type="evidence" value="ECO:0007669"/>
    <property type="project" value="UniProtKB-ARBA"/>
</dbReference>
<evidence type="ECO:0000256" key="3">
    <source>
        <dbReference type="ARBA" id="ARBA00022692"/>
    </source>
</evidence>
<evidence type="ECO:0000313" key="10">
    <source>
        <dbReference type="EMBL" id="AIF04705.1"/>
    </source>
</evidence>
<evidence type="ECO:0000256" key="6">
    <source>
        <dbReference type="ARBA" id="ARBA00023010"/>
    </source>
</evidence>
<feature type="region of interest" description="Disordered" evidence="8">
    <location>
        <begin position="52"/>
        <end position="103"/>
    </location>
</feature>
<proteinExistence type="predicted"/>
<protein>
    <submittedName>
        <fullName evidence="10">Sec-independent protein secretion pathway component</fullName>
    </submittedName>
</protein>
<name>A0A075GNP0_9EURY</name>
<evidence type="ECO:0000256" key="5">
    <source>
        <dbReference type="ARBA" id="ARBA00022989"/>
    </source>
</evidence>
<evidence type="ECO:0000256" key="1">
    <source>
        <dbReference type="ARBA" id="ARBA00004167"/>
    </source>
</evidence>
<accession>A0A075GNP0</accession>
<keyword evidence="3 9" id="KW-0812">Transmembrane</keyword>
<dbReference type="Gene3D" id="1.20.5.3310">
    <property type="match status" value="1"/>
</dbReference>
<sequence>MDKTDARGLEIVTMMPSSSEMLFILALFVLFFGIERLPKLARSLGMAKGEFQKGIGDSQNATEADLERGGKTETAELTEKAESAGVEIEGKTADEVKDDLSEE</sequence>
<dbReference type="Pfam" id="PF02416">
    <property type="entry name" value="TatA_B_E"/>
    <property type="match status" value="1"/>
</dbReference>
<feature type="compositionally biased region" description="Basic and acidic residues" evidence="8">
    <location>
        <begin position="65"/>
        <end position="103"/>
    </location>
</feature>
<evidence type="ECO:0000256" key="7">
    <source>
        <dbReference type="ARBA" id="ARBA00023136"/>
    </source>
</evidence>
<dbReference type="PANTHER" id="PTHR42982:SF1">
    <property type="entry name" value="SEC-INDEPENDENT PROTEIN TRANSLOCASE PROTEIN TATA"/>
    <property type="match status" value="1"/>
</dbReference>
<evidence type="ECO:0000256" key="9">
    <source>
        <dbReference type="SAM" id="Phobius"/>
    </source>
</evidence>
<keyword evidence="2" id="KW-0813">Transport</keyword>
<dbReference type="GO" id="GO:0015031">
    <property type="term" value="P:protein transport"/>
    <property type="evidence" value="ECO:0007669"/>
    <property type="project" value="UniProtKB-KW"/>
</dbReference>
<evidence type="ECO:0000256" key="8">
    <source>
        <dbReference type="SAM" id="MobiDB-lite"/>
    </source>
</evidence>
<reference evidence="10" key="1">
    <citation type="journal article" date="2014" name="Genome Biol. Evol.">
        <title>Pangenome evidence for extensive interdomain horizontal transfer affecting lineage core and shell genes in uncultured planktonic thaumarchaeota and euryarchaeota.</title>
        <authorList>
            <person name="Deschamps P."/>
            <person name="Zivanovic Y."/>
            <person name="Moreira D."/>
            <person name="Rodriguez-Valera F."/>
            <person name="Lopez-Garcia P."/>
        </authorList>
    </citation>
    <scope>NUCLEOTIDE SEQUENCE</scope>
</reference>
<dbReference type="PANTHER" id="PTHR42982">
    <property type="entry name" value="SEC-INDEPENDENT PROTEIN TRANSLOCASE PROTEIN TATA"/>
    <property type="match status" value="1"/>
</dbReference>
<keyword evidence="7 9" id="KW-0472">Membrane</keyword>
<keyword evidence="4" id="KW-0653">Protein transport</keyword>
<dbReference type="InterPro" id="IPR003369">
    <property type="entry name" value="TatA/B/E"/>
</dbReference>
<feature type="transmembrane region" description="Helical" evidence="9">
    <location>
        <begin position="20"/>
        <end position="38"/>
    </location>
</feature>
<evidence type="ECO:0000256" key="2">
    <source>
        <dbReference type="ARBA" id="ARBA00022448"/>
    </source>
</evidence>
<keyword evidence="6" id="KW-0811">Translocation</keyword>
<keyword evidence="5 9" id="KW-1133">Transmembrane helix</keyword>
<organism evidence="10">
    <name type="scientific">uncultured marine group II/III euryarchaeote KM3_175_H12</name>
    <dbReference type="NCBI Taxonomy" id="1457933"/>
    <lineage>
        <taxon>Archaea</taxon>
        <taxon>Methanobacteriati</taxon>
        <taxon>Methanobacteriota</taxon>
        <taxon>environmental samples</taxon>
    </lineage>
</organism>
<dbReference type="EMBL" id="KF900715">
    <property type="protein sequence ID" value="AIF04705.1"/>
    <property type="molecule type" value="Genomic_DNA"/>
</dbReference>